<proteinExistence type="predicted"/>
<evidence type="ECO:0000256" key="2">
    <source>
        <dbReference type="ARBA" id="ARBA00022606"/>
    </source>
</evidence>
<dbReference type="InterPro" id="IPR000014">
    <property type="entry name" value="PAS"/>
</dbReference>
<dbReference type="InterPro" id="IPR035965">
    <property type="entry name" value="PAS-like_dom_sf"/>
</dbReference>
<keyword evidence="4" id="KW-0675">Receptor</keyword>
<protein>
    <recommendedName>
        <fullName evidence="5">PAS domain-containing protein</fullName>
    </recommendedName>
</protein>
<feature type="non-terminal residue" evidence="6">
    <location>
        <position position="1"/>
    </location>
</feature>
<dbReference type="CDD" id="cd00130">
    <property type="entry name" value="PAS"/>
    <property type="match status" value="1"/>
</dbReference>
<dbReference type="AlphaFoldDB" id="A0AAD4XT53"/>
<name>A0AAD4XT53_9MAGN</name>
<dbReference type="Pfam" id="PF13426">
    <property type="entry name" value="PAS_9"/>
    <property type="match status" value="1"/>
</dbReference>
<feature type="non-terminal residue" evidence="6">
    <location>
        <position position="131"/>
    </location>
</feature>
<keyword evidence="3" id="KW-0157">Chromophore</keyword>
<dbReference type="PROSITE" id="PS50112">
    <property type="entry name" value="PAS"/>
    <property type="match status" value="1"/>
</dbReference>
<sequence length="131" mass="14491">NPSAEHLYGYSPSEALGRSPLGLIIEECDFNEANEIIRRNSFGQIWTGNFPVMNKQGRRFQVYANLTPLYDDCGVFVGVICLTFDSQSFLETQTLFSGAYLSGETAYPCSSGLSRGGQIMTDGLILRRNDC</sequence>
<evidence type="ECO:0000313" key="6">
    <source>
        <dbReference type="EMBL" id="KAI3945397.1"/>
    </source>
</evidence>
<comment type="caution">
    <text evidence="6">The sequence shown here is derived from an EMBL/GenBank/DDBJ whole genome shotgun (WGS) entry which is preliminary data.</text>
</comment>
<dbReference type="Proteomes" id="UP001202328">
    <property type="component" value="Unassembled WGS sequence"/>
</dbReference>
<evidence type="ECO:0000256" key="4">
    <source>
        <dbReference type="ARBA" id="ARBA00023170"/>
    </source>
</evidence>
<dbReference type="Gene3D" id="3.30.450.20">
    <property type="entry name" value="PAS domain"/>
    <property type="match status" value="1"/>
</dbReference>
<gene>
    <name evidence="6" type="ORF">MKW98_027344</name>
</gene>
<keyword evidence="7" id="KW-1185">Reference proteome</keyword>
<feature type="domain" description="PAS" evidence="5">
    <location>
        <begin position="1"/>
        <end position="39"/>
    </location>
</feature>
<keyword evidence="1" id="KW-0600">Photoreceptor protein</keyword>
<reference evidence="6" key="1">
    <citation type="submission" date="2022-04" db="EMBL/GenBank/DDBJ databases">
        <title>A functionally conserved STORR gene fusion in Papaver species that diverged 16.8 million years ago.</title>
        <authorList>
            <person name="Catania T."/>
        </authorList>
    </citation>
    <scope>NUCLEOTIDE SEQUENCE</scope>
    <source>
        <strain evidence="6">S-188037</strain>
    </source>
</reference>
<dbReference type="SUPFAM" id="SSF55785">
    <property type="entry name" value="PYP-like sensor domain (PAS domain)"/>
    <property type="match status" value="1"/>
</dbReference>
<evidence type="ECO:0000313" key="7">
    <source>
        <dbReference type="Proteomes" id="UP001202328"/>
    </source>
</evidence>
<evidence type="ECO:0000259" key="5">
    <source>
        <dbReference type="PROSITE" id="PS50112"/>
    </source>
</evidence>
<dbReference type="GO" id="GO:0009881">
    <property type="term" value="F:photoreceptor activity"/>
    <property type="evidence" value="ECO:0007669"/>
    <property type="project" value="UniProtKB-KW"/>
</dbReference>
<accession>A0AAD4XT53</accession>
<evidence type="ECO:0000256" key="3">
    <source>
        <dbReference type="ARBA" id="ARBA00022991"/>
    </source>
</evidence>
<keyword evidence="2" id="KW-0716">Sensory transduction</keyword>
<dbReference type="NCBIfam" id="TIGR00229">
    <property type="entry name" value="sensory_box"/>
    <property type="match status" value="1"/>
</dbReference>
<organism evidence="6 7">
    <name type="scientific">Papaver atlanticum</name>
    <dbReference type="NCBI Taxonomy" id="357466"/>
    <lineage>
        <taxon>Eukaryota</taxon>
        <taxon>Viridiplantae</taxon>
        <taxon>Streptophyta</taxon>
        <taxon>Embryophyta</taxon>
        <taxon>Tracheophyta</taxon>
        <taxon>Spermatophyta</taxon>
        <taxon>Magnoliopsida</taxon>
        <taxon>Ranunculales</taxon>
        <taxon>Papaveraceae</taxon>
        <taxon>Papaveroideae</taxon>
        <taxon>Papaver</taxon>
    </lineage>
</organism>
<evidence type="ECO:0000256" key="1">
    <source>
        <dbReference type="ARBA" id="ARBA00022543"/>
    </source>
</evidence>
<dbReference type="EMBL" id="JAJJMB010003821">
    <property type="protein sequence ID" value="KAI3945397.1"/>
    <property type="molecule type" value="Genomic_DNA"/>
</dbReference>